<proteinExistence type="predicted"/>
<accession>A0A4Y5Z2Y2</accession>
<dbReference type="Pfam" id="PF01374">
    <property type="entry name" value="Glyco_hydro_46"/>
    <property type="match status" value="1"/>
</dbReference>
<dbReference type="GO" id="GO:0005975">
    <property type="term" value="P:carbohydrate metabolic process"/>
    <property type="evidence" value="ECO:0007669"/>
    <property type="project" value="InterPro"/>
</dbReference>
<keyword evidence="3" id="KW-1185">Reference proteome</keyword>
<dbReference type="KEGG" id="lpy:FIV34_09340"/>
<feature type="domain" description="Peptidoglycan binding-like" evidence="1">
    <location>
        <begin position="262"/>
        <end position="312"/>
    </location>
</feature>
<dbReference type="InterPro" id="IPR036365">
    <property type="entry name" value="PGBD-like_sf"/>
</dbReference>
<dbReference type="InterPro" id="IPR002477">
    <property type="entry name" value="Peptidoglycan-bd-like"/>
</dbReference>
<dbReference type="GO" id="GO:0005576">
    <property type="term" value="C:extracellular region"/>
    <property type="evidence" value="ECO:0007669"/>
    <property type="project" value="InterPro"/>
</dbReference>
<dbReference type="EMBL" id="CP041046">
    <property type="protein sequence ID" value="QDE39394.1"/>
    <property type="molecule type" value="Genomic_DNA"/>
</dbReference>
<dbReference type="OrthoDB" id="647021at2"/>
<organism evidence="2 3">
    <name type="scientific">Luteibacter pinisoli</name>
    <dbReference type="NCBI Taxonomy" id="2589080"/>
    <lineage>
        <taxon>Bacteria</taxon>
        <taxon>Pseudomonadati</taxon>
        <taxon>Pseudomonadota</taxon>
        <taxon>Gammaproteobacteria</taxon>
        <taxon>Lysobacterales</taxon>
        <taxon>Rhodanobacteraceae</taxon>
        <taxon>Luteibacter</taxon>
    </lineage>
</organism>
<sequence>MNSAAQALQTLQLRTIAAIGNVFETSSVVGRYSTVTFSQNDAGHVSYGRAQVSLKSGNLGRLLQAYVTAAGAAYVTAIQPYVPRALALDVGLDTDRYFQNLLRAAADDSVMRAVQDAYFDANYLMPAVDTAARLGIHSALGAAVVYDSYVQGSFPAIRALTDAAVGGMPGTDEHRWVAAYVAQRRNWLLSRRGDLATSVYRMDAFQAMIQMNLWNLDLPMVVRGQEISSTTLSAPPPDCFNNDHPPGSRPLAWTAGGSVLRGLDVRHLQVGLSQTLPTVTADGVFGPGTRDALKAYQSANHLPATGSADAALVLAVARP</sequence>
<dbReference type="Gene3D" id="1.10.101.10">
    <property type="entry name" value="PGBD-like superfamily/PGBD"/>
    <property type="match status" value="1"/>
</dbReference>
<dbReference type="InterPro" id="IPR036366">
    <property type="entry name" value="PGBDSf"/>
</dbReference>
<protein>
    <submittedName>
        <fullName evidence="2">Chitosanase</fullName>
    </submittedName>
</protein>
<dbReference type="Pfam" id="PF01471">
    <property type="entry name" value="PG_binding_1"/>
    <property type="match status" value="1"/>
</dbReference>
<dbReference type="InterPro" id="IPR000400">
    <property type="entry name" value="Glyco_hydro_46"/>
</dbReference>
<evidence type="ECO:0000313" key="3">
    <source>
        <dbReference type="Proteomes" id="UP000316093"/>
    </source>
</evidence>
<evidence type="ECO:0000259" key="1">
    <source>
        <dbReference type="Pfam" id="PF01471"/>
    </source>
</evidence>
<reference evidence="2 3" key="1">
    <citation type="submission" date="2019-06" db="EMBL/GenBank/DDBJ databases">
        <title>A complete genome sequence for Luteibacter pinisoli MAH-14.</title>
        <authorList>
            <person name="Baltrus D.A."/>
        </authorList>
    </citation>
    <scope>NUCLEOTIDE SEQUENCE [LARGE SCALE GENOMIC DNA]</scope>
    <source>
        <strain evidence="2 3">MAH-14</strain>
    </source>
</reference>
<dbReference type="GO" id="GO:0016977">
    <property type="term" value="F:chitosanase activity"/>
    <property type="evidence" value="ECO:0007669"/>
    <property type="project" value="InterPro"/>
</dbReference>
<dbReference type="Proteomes" id="UP000316093">
    <property type="component" value="Chromosome"/>
</dbReference>
<dbReference type="InterPro" id="IPR023346">
    <property type="entry name" value="Lysozyme-like_dom_sf"/>
</dbReference>
<gene>
    <name evidence="2" type="ORF">FIV34_09340</name>
</gene>
<dbReference type="Gene3D" id="1.20.141.10">
    <property type="entry name" value="Chitosanase, subunit A, domain 1"/>
    <property type="match status" value="1"/>
</dbReference>
<name>A0A4Y5Z2Y2_9GAMM</name>
<dbReference type="SUPFAM" id="SSF53955">
    <property type="entry name" value="Lysozyme-like"/>
    <property type="match status" value="1"/>
</dbReference>
<dbReference type="AlphaFoldDB" id="A0A4Y5Z2Y2"/>
<dbReference type="RefSeq" id="WP_139981884.1">
    <property type="nucleotide sequence ID" value="NZ_CP041046.1"/>
</dbReference>
<evidence type="ECO:0000313" key="2">
    <source>
        <dbReference type="EMBL" id="QDE39394.1"/>
    </source>
</evidence>
<dbReference type="SUPFAM" id="SSF47090">
    <property type="entry name" value="PGBD-like"/>
    <property type="match status" value="1"/>
</dbReference>